<dbReference type="OrthoDB" id="5988181at2759"/>
<name>A0A2I0AK97_9ASPA</name>
<dbReference type="STRING" id="1088818.A0A2I0AK97"/>
<dbReference type="GO" id="GO:0003682">
    <property type="term" value="F:chromatin binding"/>
    <property type="evidence" value="ECO:0007669"/>
    <property type="project" value="TreeGrafter"/>
</dbReference>
<feature type="region of interest" description="Disordered" evidence="5">
    <location>
        <begin position="21"/>
        <end position="72"/>
    </location>
</feature>
<dbReference type="Pfam" id="PF03121">
    <property type="entry name" value="Herpes_UL52"/>
    <property type="match status" value="1"/>
</dbReference>
<evidence type="ECO:0000256" key="5">
    <source>
        <dbReference type="SAM" id="MobiDB-lite"/>
    </source>
</evidence>
<dbReference type="EC" id="2.7.7.102" evidence="3"/>
<evidence type="ECO:0000256" key="2">
    <source>
        <dbReference type="ARBA" id="ARBA00044677"/>
    </source>
</evidence>
<dbReference type="GO" id="GO:0009411">
    <property type="term" value="P:response to UV"/>
    <property type="evidence" value="ECO:0007669"/>
    <property type="project" value="TreeGrafter"/>
</dbReference>
<sequence>MSNHHKDDVDRLFACFKCGVSPPASAVKDQKNNAGKLSRSAKAAPPKAVEKGTASSNGVEGNPAEGEESGPSTTAAIKFRSGKQISPIIFYGSPNGVPVKRPSRILRLLREIHFDLREESALISRGEVWATFPRQEEAFKFSKTHKKSNVFSYQDHLTGQRRFLVSTYDEFWKRYEAMDSKLRHHYEVIQEGLPCHLYFDLEFNKKLNIGRNVDDMVDILTSVTFKVIFEKYSIQGNQEFIIELDSSTEEKFSRHLIIRLPKAAFKDNSHVGAFVFEVCSRIAGLRDSDPMINKLYIKKDSGSLDLRDQLFLDSAVYSRNRCFRLPFSSKAGKTSFLLPTGRFKCKNMSEWDVFLESLICRMDAGYDKILICKIELDCKKTLFFDSEVHSQNQNLCMDVSSHALRSDMSCIYLSGRSPFPALDSFVESIASNGNTLGRIQSWYWFSAYGLLVYNMSRNRYCERIGREHKSNHVIYVVDFQRAGYYQKCHDPDCKGYRSPLRPLPWDVLPDSSTLYNSTVIGNYREVIDIDLNLQIGKNIMDDHSNNDTQTLIDSCTDMTWWQEATTYVDCIESRSTVPNFSKLGEHFMDDDRAWWTDAEKIVSHIEEQIR</sequence>
<evidence type="ECO:0000313" key="6">
    <source>
        <dbReference type="EMBL" id="PKA55983.1"/>
    </source>
</evidence>
<protein>
    <recommendedName>
        <fullName evidence="1">DNA-directed primase/polymerase protein</fullName>
        <ecNumber evidence="3">2.7.7.102</ecNumber>
    </recommendedName>
</protein>
<dbReference type="AlphaFoldDB" id="A0A2I0AK97"/>
<dbReference type="GO" id="GO:0005759">
    <property type="term" value="C:mitochondrial matrix"/>
    <property type="evidence" value="ECO:0007669"/>
    <property type="project" value="TreeGrafter"/>
</dbReference>
<dbReference type="Proteomes" id="UP000236161">
    <property type="component" value="Unassembled WGS sequence"/>
</dbReference>
<evidence type="ECO:0000313" key="7">
    <source>
        <dbReference type="Proteomes" id="UP000236161"/>
    </source>
</evidence>
<proteinExistence type="predicted"/>
<dbReference type="GO" id="GO:0031297">
    <property type="term" value="P:replication fork processing"/>
    <property type="evidence" value="ECO:0007669"/>
    <property type="project" value="TreeGrafter"/>
</dbReference>
<dbReference type="InterPro" id="IPR044917">
    <property type="entry name" value="PRIMPOL"/>
</dbReference>
<keyword evidence="7" id="KW-1185">Reference proteome</keyword>
<evidence type="ECO:0000256" key="3">
    <source>
        <dbReference type="ARBA" id="ARBA00044768"/>
    </source>
</evidence>
<gene>
    <name evidence="6" type="ORF">AXF42_Ash014655</name>
</gene>
<dbReference type="GO" id="GO:0006264">
    <property type="term" value="P:mitochondrial DNA replication"/>
    <property type="evidence" value="ECO:0007669"/>
    <property type="project" value="TreeGrafter"/>
</dbReference>
<comment type="catalytic activity">
    <reaction evidence="4">
        <text>DNA(n) + a 2'-deoxyribonucleoside 5'-triphosphate = DNA(n+1) + diphosphate</text>
        <dbReference type="Rhea" id="RHEA:22508"/>
        <dbReference type="Rhea" id="RHEA-COMP:17339"/>
        <dbReference type="Rhea" id="RHEA-COMP:17340"/>
        <dbReference type="ChEBI" id="CHEBI:33019"/>
        <dbReference type="ChEBI" id="CHEBI:61560"/>
        <dbReference type="ChEBI" id="CHEBI:173112"/>
        <dbReference type="EC" id="2.7.7.7"/>
    </reaction>
    <physiologicalReaction direction="left-to-right" evidence="4">
        <dbReference type="Rhea" id="RHEA:22509"/>
    </physiologicalReaction>
</comment>
<dbReference type="PANTHER" id="PTHR31399">
    <property type="entry name" value="DNA-DIRECTED PRIMASE / POLYMERASE PROTEIN"/>
    <property type="match status" value="1"/>
</dbReference>
<evidence type="ECO:0000256" key="4">
    <source>
        <dbReference type="ARBA" id="ARBA00047303"/>
    </source>
</evidence>
<dbReference type="GO" id="GO:0042276">
    <property type="term" value="P:error-prone translesion synthesis"/>
    <property type="evidence" value="ECO:0007669"/>
    <property type="project" value="InterPro"/>
</dbReference>
<comment type="catalytic activity">
    <reaction evidence="2">
        <text>ssDNA + n NTP = ssDNA/pppN(pN)n-1 hybrid + (n-1) diphosphate.</text>
        <dbReference type="EC" id="2.7.7.102"/>
    </reaction>
</comment>
<dbReference type="EMBL" id="KZ451976">
    <property type="protein sequence ID" value="PKA55983.1"/>
    <property type="molecule type" value="Genomic_DNA"/>
</dbReference>
<dbReference type="GO" id="GO:0005634">
    <property type="term" value="C:nucleus"/>
    <property type="evidence" value="ECO:0007669"/>
    <property type="project" value="TreeGrafter"/>
</dbReference>
<accession>A0A2I0AK97</accession>
<evidence type="ECO:0000256" key="1">
    <source>
        <dbReference type="ARBA" id="ARBA00026139"/>
    </source>
</evidence>
<dbReference type="PANTHER" id="PTHR31399:SF0">
    <property type="entry name" value="DNA-DIRECTED PRIMASE_POLYMERASE PROTEIN"/>
    <property type="match status" value="1"/>
</dbReference>
<dbReference type="GO" id="GO:0003887">
    <property type="term" value="F:DNA-directed DNA polymerase activity"/>
    <property type="evidence" value="ECO:0007669"/>
    <property type="project" value="UniProtKB-EC"/>
</dbReference>
<organism evidence="6 7">
    <name type="scientific">Apostasia shenzhenica</name>
    <dbReference type="NCBI Taxonomy" id="1088818"/>
    <lineage>
        <taxon>Eukaryota</taxon>
        <taxon>Viridiplantae</taxon>
        <taxon>Streptophyta</taxon>
        <taxon>Embryophyta</taxon>
        <taxon>Tracheophyta</taxon>
        <taxon>Spermatophyta</taxon>
        <taxon>Magnoliopsida</taxon>
        <taxon>Liliopsida</taxon>
        <taxon>Asparagales</taxon>
        <taxon>Orchidaceae</taxon>
        <taxon>Apostasioideae</taxon>
        <taxon>Apostasia</taxon>
    </lineage>
</organism>
<reference evidence="6 7" key="1">
    <citation type="journal article" date="2017" name="Nature">
        <title>The Apostasia genome and the evolution of orchids.</title>
        <authorList>
            <person name="Zhang G.Q."/>
            <person name="Liu K.W."/>
            <person name="Li Z."/>
            <person name="Lohaus R."/>
            <person name="Hsiao Y.Y."/>
            <person name="Niu S.C."/>
            <person name="Wang J.Y."/>
            <person name="Lin Y.C."/>
            <person name="Xu Q."/>
            <person name="Chen L.J."/>
            <person name="Yoshida K."/>
            <person name="Fujiwara S."/>
            <person name="Wang Z.W."/>
            <person name="Zhang Y.Q."/>
            <person name="Mitsuda N."/>
            <person name="Wang M."/>
            <person name="Liu G.H."/>
            <person name="Pecoraro L."/>
            <person name="Huang H.X."/>
            <person name="Xiao X.J."/>
            <person name="Lin M."/>
            <person name="Wu X.Y."/>
            <person name="Wu W.L."/>
            <person name="Chen Y.Y."/>
            <person name="Chang S.B."/>
            <person name="Sakamoto S."/>
            <person name="Ohme-Takagi M."/>
            <person name="Yagi M."/>
            <person name="Zeng S.J."/>
            <person name="Shen C.Y."/>
            <person name="Yeh C.M."/>
            <person name="Luo Y.B."/>
            <person name="Tsai W.C."/>
            <person name="Van de Peer Y."/>
            <person name="Liu Z.J."/>
        </authorList>
    </citation>
    <scope>NUCLEOTIDE SEQUENCE [LARGE SCALE GENOMIC DNA]</scope>
    <source>
        <strain evidence="7">cv. Shenzhen</strain>
        <tissue evidence="6">Stem</tissue>
    </source>
</reference>